<reference evidence="1 2" key="1">
    <citation type="submission" date="2015-02" db="EMBL/GenBank/DDBJ databases">
        <title>Improved understanding of the partial-nitritation anammox process through 23 genomes representing the majority of the microbial community.</title>
        <authorList>
            <person name="Speth D.R."/>
            <person name="In T Zandt M."/>
            <person name="Guerrero Cruz S."/>
            <person name="Jetten M.S."/>
            <person name="Dutilh B.E."/>
        </authorList>
    </citation>
    <scope>NUCLEOTIDE SEQUENCE [LARGE SCALE GENOMIC DNA]</scope>
    <source>
        <strain evidence="1">OLB21</strain>
    </source>
</reference>
<dbReference type="EMBL" id="JYPD01000017">
    <property type="protein sequence ID" value="KXK09438.1"/>
    <property type="molecule type" value="Genomic_DNA"/>
</dbReference>
<gene>
    <name evidence="1" type="ORF">UZ20_WS6002000487</name>
</gene>
<organism evidence="1 2">
    <name type="scientific">candidate division WS6 bacterium OLB21</name>
    <dbReference type="NCBI Taxonomy" id="1617427"/>
    <lineage>
        <taxon>Bacteria</taxon>
        <taxon>Candidatus Dojkabacteria</taxon>
    </lineage>
</organism>
<proteinExistence type="predicted"/>
<dbReference type="AlphaFoldDB" id="A0A136KJG5"/>
<protein>
    <recommendedName>
        <fullName evidence="3">Ribbon-helix-helix protein CopG domain-containing protein</fullName>
    </recommendedName>
</protein>
<evidence type="ECO:0008006" key="3">
    <source>
        <dbReference type="Google" id="ProtNLM"/>
    </source>
</evidence>
<comment type="caution">
    <text evidence="1">The sequence shown here is derived from an EMBL/GenBank/DDBJ whole genome shotgun (WGS) entry which is preliminary data.</text>
</comment>
<dbReference type="STRING" id="1617427.UZ20_WS6002000487"/>
<sequence>MIICTTFTDNVGLIVKYKKSTKIAVRLEPREKQLLFYFATRLGLSPSALVRNQIKTMLNELEERVSDAHFLNITNITALQGPTYTQEEIEKLFEIEND</sequence>
<name>A0A136KJG5_9BACT</name>
<dbReference type="Proteomes" id="UP000070449">
    <property type="component" value="Unassembled WGS sequence"/>
</dbReference>
<accession>A0A136KJG5</accession>
<evidence type="ECO:0000313" key="2">
    <source>
        <dbReference type="Proteomes" id="UP000070449"/>
    </source>
</evidence>
<evidence type="ECO:0000313" key="1">
    <source>
        <dbReference type="EMBL" id="KXK09438.1"/>
    </source>
</evidence>